<dbReference type="PROSITE" id="PS51186">
    <property type="entry name" value="GNAT"/>
    <property type="match status" value="1"/>
</dbReference>
<dbReference type="Pfam" id="PF00583">
    <property type="entry name" value="Acetyltransf_1"/>
    <property type="match status" value="1"/>
</dbReference>
<dbReference type="RefSeq" id="WP_009382805.1">
    <property type="nucleotide sequence ID" value="NZ_AMSQ01000005.1"/>
</dbReference>
<dbReference type="PANTHER" id="PTHR43415:SF6">
    <property type="entry name" value="SPERMIDINE N(1)-ACETYLTRANSFERASE"/>
    <property type="match status" value="1"/>
</dbReference>
<keyword evidence="3" id="KW-1185">Reference proteome</keyword>
<dbReference type="Gene3D" id="3.40.630.30">
    <property type="match status" value="1"/>
</dbReference>
<dbReference type="EMBL" id="AMSQ01000005">
    <property type="protein sequence ID" value="EKU48934.1"/>
    <property type="molecule type" value="Genomic_DNA"/>
</dbReference>
<dbReference type="STRING" id="1229783.C273_03985"/>
<dbReference type="InterPro" id="IPR016181">
    <property type="entry name" value="Acyl_CoA_acyltransferase"/>
</dbReference>
<protein>
    <submittedName>
        <fullName evidence="2">GNAT family acetyltransferase</fullName>
    </submittedName>
</protein>
<name>K9ANS5_9STAP</name>
<evidence type="ECO:0000313" key="3">
    <source>
        <dbReference type="Proteomes" id="UP000009885"/>
    </source>
</evidence>
<comment type="caution">
    <text evidence="2">The sequence shown here is derived from an EMBL/GenBank/DDBJ whole genome shotgun (WGS) entry which is preliminary data.</text>
</comment>
<evidence type="ECO:0000259" key="1">
    <source>
        <dbReference type="PROSITE" id="PS51186"/>
    </source>
</evidence>
<proteinExistence type="predicted"/>
<gene>
    <name evidence="2" type="ORF">C273_03985</name>
</gene>
<feature type="domain" description="N-acetyltransferase" evidence="1">
    <location>
        <begin position="150"/>
        <end position="289"/>
    </location>
</feature>
<dbReference type="PANTHER" id="PTHR43415">
    <property type="entry name" value="SPERMIDINE N(1)-ACETYLTRANSFERASE"/>
    <property type="match status" value="1"/>
</dbReference>
<reference evidence="2 3" key="1">
    <citation type="journal article" date="2013" name="Genome Announc.">
        <title>Genome Sequence of Staphylococcus massiliensis Strain S46, Isolated from the Surface of Healthy Human Skin.</title>
        <authorList>
            <person name="Srivastav R."/>
            <person name="Singh A."/>
            <person name="Jangir P.K."/>
            <person name="Kumari C."/>
            <person name="Muduli S."/>
            <person name="Sharma R."/>
        </authorList>
    </citation>
    <scope>NUCLEOTIDE SEQUENCE [LARGE SCALE GENOMIC DNA]</scope>
    <source>
        <strain evidence="2 3">S46</strain>
    </source>
</reference>
<dbReference type="CDD" id="cd04301">
    <property type="entry name" value="NAT_SF"/>
    <property type="match status" value="1"/>
</dbReference>
<dbReference type="PATRIC" id="fig|1229783.3.peg.802"/>
<dbReference type="OrthoDB" id="2417302at2"/>
<dbReference type="SUPFAM" id="SSF55729">
    <property type="entry name" value="Acyl-CoA N-acyltransferases (Nat)"/>
    <property type="match status" value="1"/>
</dbReference>
<accession>K9ANS5</accession>
<organism evidence="2 3">
    <name type="scientific">Staphylococcus massiliensis S46</name>
    <dbReference type="NCBI Taxonomy" id="1229783"/>
    <lineage>
        <taxon>Bacteria</taxon>
        <taxon>Bacillati</taxon>
        <taxon>Bacillota</taxon>
        <taxon>Bacilli</taxon>
        <taxon>Bacillales</taxon>
        <taxon>Staphylococcaceae</taxon>
        <taxon>Staphylococcus</taxon>
    </lineage>
</organism>
<dbReference type="Proteomes" id="UP000009885">
    <property type="component" value="Unassembled WGS sequence"/>
</dbReference>
<sequence>MTITQVTDIDQVVDFIHREKVAHQSYTNKLPEDKESLKTFIQVLSKEIDLYAHTSEGDIQMMMVLIPYREDHFKVIGPILKDGYTLDQDTFKGLFKEMTAQFSNETVYYFAYEKENQWIKLLMKGIGASYVFTDYYLYANKDVDASDNQHLIVDYKKAYYKHFNQLHKKTFSPDDMTTDEILASLDEHHKLYMYMSEGLVKGYLYLVIDEETHNAQIKYFSSHSDYRLKGIAFDLIRHAIHVSLNEYDIQHVYFKIRSKNYRLVERFNELGFYIDKAFKKFKLMSSDLEDEL</sequence>
<dbReference type="GO" id="GO:0004145">
    <property type="term" value="F:diamine N-acetyltransferase activity"/>
    <property type="evidence" value="ECO:0007669"/>
    <property type="project" value="TreeGrafter"/>
</dbReference>
<dbReference type="InterPro" id="IPR000182">
    <property type="entry name" value="GNAT_dom"/>
</dbReference>
<dbReference type="eggNOG" id="COG0456">
    <property type="taxonomic scope" value="Bacteria"/>
</dbReference>
<keyword evidence="2" id="KW-0808">Transferase</keyword>
<evidence type="ECO:0000313" key="2">
    <source>
        <dbReference type="EMBL" id="EKU48934.1"/>
    </source>
</evidence>
<dbReference type="AlphaFoldDB" id="K9ANS5"/>